<keyword evidence="1" id="KW-0813">Transport</keyword>
<dbReference type="GO" id="GO:0005524">
    <property type="term" value="F:ATP binding"/>
    <property type="evidence" value="ECO:0007669"/>
    <property type="project" value="UniProtKB-KW"/>
</dbReference>
<evidence type="ECO:0000256" key="3">
    <source>
        <dbReference type="ARBA" id="ARBA00022840"/>
    </source>
</evidence>
<dbReference type="SUPFAM" id="SSF52540">
    <property type="entry name" value="P-loop containing nucleoside triphosphate hydrolases"/>
    <property type="match status" value="1"/>
</dbReference>
<organism evidence="5 6">
    <name type="scientific">Aminobacter carboxidus</name>
    <dbReference type="NCBI Taxonomy" id="376165"/>
    <lineage>
        <taxon>Bacteria</taxon>
        <taxon>Pseudomonadati</taxon>
        <taxon>Pseudomonadota</taxon>
        <taxon>Alphaproteobacteria</taxon>
        <taxon>Hyphomicrobiales</taxon>
        <taxon>Phyllobacteriaceae</taxon>
        <taxon>Aminobacter</taxon>
    </lineage>
</organism>
<evidence type="ECO:0000256" key="2">
    <source>
        <dbReference type="ARBA" id="ARBA00022741"/>
    </source>
</evidence>
<dbReference type="GO" id="GO:0005886">
    <property type="term" value="C:plasma membrane"/>
    <property type="evidence" value="ECO:0007669"/>
    <property type="project" value="TreeGrafter"/>
</dbReference>
<dbReference type="Proteomes" id="UP000532373">
    <property type="component" value="Unassembled WGS sequence"/>
</dbReference>
<dbReference type="AlphaFoldDB" id="A0A8E1WIY7"/>
<dbReference type="GO" id="GO:0016887">
    <property type="term" value="F:ATP hydrolysis activity"/>
    <property type="evidence" value="ECO:0007669"/>
    <property type="project" value="InterPro"/>
</dbReference>
<evidence type="ECO:0000313" key="5">
    <source>
        <dbReference type="EMBL" id="MBB6467997.1"/>
    </source>
</evidence>
<dbReference type="Gene3D" id="3.40.50.300">
    <property type="entry name" value="P-loop containing nucleotide triphosphate hydrolases"/>
    <property type="match status" value="1"/>
</dbReference>
<dbReference type="CDD" id="cd03219">
    <property type="entry name" value="ABC_Mj1267_LivG_branched"/>
    <property type="match status" value="1"/>
</dbReference>
<dbReference type="InterPro" id="IPR003439">
    <property type="entry name" value="ABC_transporter-like_ATP-bd"/>
</dbReference>
<name>A0A8E1WIY7_9HYPH</name>
<dbReference type="RefSeq" id="WP_184770351.1">
    <property type="nucleotide sequence ID" value="NZ_JACHGI010000007.1"/>
</dbReference>
<protein>
    <submittedName>
        <fullName evidence="5">Urea transport system ATP-binding protein</fullName>
    </submittedName>
</protein>
<feature type="domain" description="ABC transporter" evidence="4">
    <location>
        <begin position="4"/>
        <end position="243"/>
    </location>
</feature>
<dbReference type="InterPro" id="IPR027417">
    <property type="entry name" value="P-loop_NTPase"/>
</dbReference>
<evidence type="ECO:0000256" key="1">
    <source>
        <dbReference type="ARBA" id="ARBA00022448"/>
    </source>
</evidence>
<evidence type="ECO:0000259" key="4">
    <source>
        <dbReference type="PROSITE" id="PS50893"/>
    </source>
</evidence>
<dbReference type="EMBL" id="JACHGI010000007">
    <property type="protein sequence ID" value="MBB6467997.1"/>
    <property type="molecule type" value="Genomic_DNA"/>
</dbReference>
<comment type="caution">
    <text evidence="5">The sequence shown here is derived from an EMBL/GenBank/DDBJ whole genome shotgun (WGS) entry which is preliminary data.</text>
</comment>
<dbReference type="NCBIfam" id="TIGR03411">
    <property type="entry name" value="urea_trans_UrtD"/>
    <property type="match status" value="1"/>
</dbReference>
<dbReference type="Pfam" id="PF00005">
    <property type="entry name" value="ABC_tran"/>
    <property type="match status" value="1"/>
</dbReference>
<evidence type="ECO:0000313" key="6">
    <source>
        <dbReference type="Proteomes" id="UP000532373"/>
    </source>
</evidence>
<dbReference type="PROSITE" id="PS50893">
    <property type="entry name" value="ABC_TRANSPORTER_2"/>
    <property type="match status" value="1"/>
</dbReference>
<keyword evidence="2" id="KW-0547">Nucleotide-binding</keyword>
<sequence length="247" mass="27549">MTLLELRNVQKKYGDYAAIDDFSLSVQEGELRCLLGPNGAGKTTCMDLIVGRQRVSGGQILLRGEDTTAQAEHQIVRRGVGRKFQVPAVFKELSVRDNLEVAFGRNKDPFRNMAVFKRSAGIARFDEVMEMIGLHDRRYAIAGLLSHGETQWLEIGMVLMQNPSLLLMDEPTAGMTERETYKTSQILNALKGAHTLIVVEHDMSFVREIADVVTVMHQGKLLAQGTIQEIEAHAKVKEVYLGEEGIH</sequence>
<gene>
    <name evidence="5" type="ORF">HNQ96_003880</name>
</gene>
<reference evidence="5 6" key="1">
    <citation type="submission" date="2020-08" db="EMBL/GenBank/DDBJ databases">
        <title>Genomic Encyclopedia of Type Strains, Phase IV (KMG-IV): sequencing the most valuable type-strain genomes for metagenomic binning, comparative biology and taxonomic classification.</title>
        <authorList>
            <person name="Goeker M."/>
        </authorList>
    </citation>
    <scope>NUCLEOTIDE SEQUENCE [LARGE SCALE GENOMIC DNA]</scope>
    <source>
        <strain evidence="5 6">DSM 17454</strain>
    </source>
</reference>
<dbReference type="SMART" id="SM00382">
    <property type="entry name" value="AAA"/>
    <property type="match status" value="1"/>
</dbReference>
<accession>A0A8E1WIY7</accession>
<dbReference type="InterPro" id="IPR017781">
    <property type="entry name" value="ABC_transptr_urea_ATP-bd_UrtD"/>
</dbReference>
<proteinExistence type="predicted"/>
<dbReference type="InterPro" id="IPR003593">
    <property type="entry name" value="AAA+_ATPase"/>
</dbReference>
<dbReference type="PANTHER" id="PTHR45772">
    <property type="entry name" value="CONSERVED COMPONENT OF ABC TRANSPORTER FOR NATURAL AMINO ACIDS-RELATED"/>
    <property type="match status" value="1"/>
</dbReference>
<dbReference type="InterPro" id="IPR051120">
    <property type="entry name" value="ABC_AA/LPS_Transport"/>
</dbReference>
<dbReference type="PANTHER" id="PTHR45772:SF8">
    <property type="entry name" value="HIGH-AFFINITY BRANCHED-CHAIN AMINO ACID TRANSPORT ATP-BINDING PROTEIN"/>
    <property type="match status" value="1"/>
</dbReference>
<keyword evidence="3 5" id="KW-0067">ATP-binding</keyword>